<comment type="caution">
    <text evidence="4">The sequence shown here is derived from an EMBL/GenBank/DDBJ whole genome shotgun (WGS) entry which is preliminary data.</text>
</comment>
<dbReference type="Pfam" id="PF20789">
    <property type="entry name" value="4HBT_3C"/>
    <property type="match status" value="1"/>
</dbReference>
<proteinExistence type="predicted"/>
<dbReference type="InterPro" id="IPR042171">
    <property type="entry name" value="Acyl-CoA_hotdog"/>
</dbReference>
<dbReference type="Proteomes" id="UP001143548">
    <property type="component" value="Unassembled WGS sequence"/>
</dbReference>
<dbReference type="InterPro" id="IPR029069">
    <property type="entry name" value="HotDog_dom_sf"/>
</dbReference>
<name>A0A9W6DMG7_9EURO</name>
<evidence type="ECO:0000259" key="2">
    <source>
        <dbReference type="Pfam" id="PF13622"/>
    </source>
</evidence>
<dbReference type="EMBL" id="BROQ01000026">
    <property type="protein sequence ID" value="GKZ20122.1"/>
    <property type="molecule type" value="Genomic_DNA"/>
</dbReference>
<dbReference type="InterPro" id="IPR052389">
    <property type="entry name" value="Sec_Metab_Biosynth-Assoc"/>
</dbReference>
<dbReference type="Gene3D" id="2.40.160.210">
    <property type="entry name" value="Acyl-CoA thioesterase, double hotdog domain"/>
    <property type="match status" value="1"/>
</dbReference>
<dbReference type="AlphaFoldDB" id="A0A9W6DMG7"/>
<dbReference type="InterPro" id="IPR049450">
    <property type="entry name" value="ACOT8-like_C"/>
</dbReference>
<dbReference type="InterPro" id="IPR049449">
    <property type="entry name" value="TesB_ACOT8-like_N"/>
</dbReference>
<reference evidence="4" key="1">
    <citation type="submission" date="2022-07" db="EMBL/GenBank/DDBJ databases">
        <title>Taxonomy of Aspergillus series Nigri: significant species reduction supported by multi-species coalescent approaches.</title>
        <authorList>
            <person name="Bian C."/>
            <person name="Kusuya Y."/>
            <person name="Sklenar F."/>
            <person name="D'hooge E."/>
            <person name="Yaguchi T."/>
            <person name="Takahashi H."/>
            <person name="Hubka V."/>
        </authorList>
    </citation>
    <scope>NUCLEOTIDE SEQUENCE</scope>
    <source>
        <strain evidence="4">CBS 733.88</strain>
    </source>
</reference>
<dbReference type="PANTHER" id="PTHR38110">
    <property type="entry name" value="CHROMOSOME 23, WHOLE GENOME SHOTGUN SEQUENCE"/>
    <property type="match status" value="1"/>
</dbReference>
<dbReference type="SUPFAM" id="SSF54637">
    <property type="entry name" value="Thioesterase/thiol ester dehydrase-isomerase"/>
    <property type="match status" value="2"/>
</dbReference>
<feature type="domain" description="Acyl-CoA thioesterase-like N-terminal HotDog" evidence="2">
    <location>
        <begin position="33"/>
        <end position="113"/>
    </location>
</feature>
<feature type="region of interest" description="Disordered" evidence="1">
    <location>
        <begin position="103"/>
        <end position="141"/>
    </location>
</feature>
<dbReference type="Pfam" id="PF13622">
    <property type="entry name" value="4HBT_3"/>
    <property type="match status" value="1"/>
</dbReference>
<organism evidence="4 5">
    <name type="scientific">Aspergillus brasiliensis</name>
    <dbReference type="NCBI Taxonomy" id="319629"/>
    <lineage>
        <taxon>Eukaryota</taxon>
        <taxon>Fungi</taxon>
        <taxon>Dikarya</taxon>
        <taxon>Ascomycota</taxon>
        <taxon>Pezizomycotina</taxon>
        <taxon>Eurotiomycetes</taxon>
        <taxon>Eurotiomycetidae</taxon>
        <taxon>Eurotiales</taxon>
        <taxon>Aspergillaceae</taxon>
        <taxon>Aspergillus</taxon>
        <taxon>Aspergillus subgen. Circumdati</taxon>
    </lineage>
</organism>
<feature type="domain" description="Acyl-CoA thioesterase-like C-terminal" evidence="3">
    <location>
        <begin position="210"/>
        <end position="348"/>
    </location>
</feature>
<evidence type="ECO:0000259" key="3">
    <source>
        <dbReference type="Pfam" id="PF20789"/>
    </source>
</evidence>
<sequence>MSSPHPPPAHGSAFESAIKVTPLSSHRYSAHLREEWCIGSVPHGGYTTSVLYRLALVHFAHTHPTLYKDSPATPISMQLSFLRRTATGPAVLKVQDTKLGRRTSTLHVTLLQRPDNGKRKQSQSSSTTEGKDKGEDEDEDEDLEVKVAGYITVSPADAEVGLSATTGWKVSSPAPAAGSKGDGSVDLATLAKTGRDGAWGKLEPQHLKFRKATGQTEFYVPVELSEGQRKERKMNAEQWVRFRPGGDVNARWTNEALVYLTDMFPTALNGFDEAAAEASGGGGAKGLFWFPTVTLNIDLKQRLPEEGVEWLYSRVYTKMLRDGRTDLDVTVLDERGDVVALSTQVGLVLSASRNIGSRAKL</sequence>
<protein>
    <recommendedName>
        <fullName evidence="6">Thioesterase domain-containing protein</fullName>
    </recommendedName>
</protein>
<evidence type="ECO:0000313" key="5">
    <source>
        <dbReference type="Proteomes" id="UP001143548"/>
    </source>
</evidence>
<evidence type="ECO:0000256" key="1">
    <source>
        <dbReference type="SAM" id="MobiDB-lite"/>
    </source>
</evidence>
<accession>A0A9W6DMG7</accession>
<evidence type="ECO:0000313" key="4">
    <source>
        <dbReference type="EMBL" id="GKZ20122.1"/>
    </source>
</evidence>
<gene>
    <name evidence="4" type="ORF">AbraCBS73388_005348</name>
</gene>
<evidence type="ECO:0008006" key="6">
    <source>
        <dbReference type="Google" id="ProtNLM"/>
    </source>
</evidence>
<dbReference type="PANTHER" id="PTHR38110:SF3">
    <property type="entry name" value="THIOESTERASE-LIKE SUPERFAMILY-DOMAIN-CONTAINING PROTEIN"/>
    <property type="match status" value="1"/>
</dbReference>